<dbReference type="PROSITE" id="PS51898">
    <property type="entry name" value="TYR_RECOMBINASE"/>
    <property type="match status" value="1"/>
</dbReference>
<dbReference type="RefSeq" id="WP_251223631.1">
    <property type="nucleotide sequence ID" value="NZ_JAMBOL010000010.1"/>
</dbReference>
<accession>A0A9X2IQS8</accession>
<dbReference type="GO" id="GO:0003677">
    <property type="term" value="F:DNA binding"/>
    <property type="evidence" value="ECO:0007669"/>
    <property type="project" value="InterPro"/>
</dbReference>
<proteinExistence type="predicted"/>
<dbReference type="InterPro" id="IPR013762">
    <property type="entry name" value="Integrase-like_cat_sf"/>
</dbReference>
<evidence type="ECO:0000259" key="2">
    <source>
        <dbReference type="PROSITE" id="PS51898"/>
    </source>
</evidence>
<dbReference type="AlphaFoldDB" id="A0A9X2IQS8"/>
<dbReference type="InterPro" id="IPR050090">
    <property type="entry name" value="Tyrosine_recombinase_XerCD"/>
</dbReference>
<sequence>MEYVDPIRKIEQINQIKQLLKERSSRDYLLFVIGINTGLRINQLLHLTRKDVLAQDRIRDFLIVPSIDEAIYLNTNVKRAIEYHLAEMKRTDDYLFASVKTGKPISRQQAYRIISQAAQQVGIPGKIGTHTLRKTFGYHAYRRGIAISFLQKRFKHKTRTTTLDYIGVTSEDNRPPEIDVDL</sequence>
<reference evidence="3" key="1">
    <citation type="submission" date="2022-05" db="EMBL/GenBank/DDBJ databases">
        <title>Comparative Genomics of Spacecraft Associated Microbes.</title>
        <authorList>
            <person name="Tran M.T."/>
            <person name="Wright A."/>
            <person name="Seuylemezian A."/>
            <person name="Eisen J."/>
            <person name="Coil D."/>
        </authorList>
    </citation>
    <scope>NUCLEOTIDE SEQUENCE</scope>
    <source>
        <strain evidence="3">214.1.1</strain>
    </source>
</reference>
<dbReference type="Pfam" id="PF00589">
    <property type="entry name" value="Phage_integrase"/>
    <property type="match status" value="1"/>
</dbReference>
<dbReference type="GO" id="GO:0015074">
    <property type="term" value="P:DNA integration"/>
    <property type="evidence" value="ECO:0007669"/>
    <property type="project" value="InterPro"/>
</dbReference>
<dbReference type="PANTHER" id="PTHR30349:SF82">
    <property type="entry name" value="INTEGRASE_RECOMBINASE YOEC-RELATED"/>
    <property type="match status" value="1"/>
</dbReference>
<gene>
    <name evidence="3" type="ORF">M3202_12315</name>
</gene>
<protein>
    <submittedName>
        <fullName evidence="3">Tyrosine-type recombinase/integrase</fullName>
    </submittedName>
</protein>
<dbReference type="GO" id="GO:0006310">
    <property type="term" value="P:DNA recombination"/>
    <property type="evidence" value="ECO:0007669"/>
    <property type="project" value="UniProtKB-KW"/>
</dbReference>
<keyword evidence="1" id="KW-0233">DNA recombination</keyword>
<dbReference type="SUPFAM" id="SSF56349">
    <property type="entry name" value="DNA breaking-rejoining enzymes"/>
    <property type="match status" value="1"/>
</dbReference>
<evidence type="ECO:0000313" key="4">
    <source>
        <dbReference type="Proteomes" id="UP001139179"/>
    </source>
</evidence>
<keyword evidence="4" id="KW-1185">Reference proteome</keyword>
<evidence type="ECO:0000313" key="3">
    <source>
        <dbReference type="EMBL" id="MCM3714863.1"/>
    </source>
</evidence>
<feature type="domain" description="Tyr recombinase" evidence="2">
    <location>
        <begin position="6"/>
        <end position="178"/>
    </location>
</feature>
<dbReference type="EMBL" id="JAMBOL010000010">
    <property type="protein sequence ID" value="MCM3714863.1"/>
    <property type="molecule type" value="Genomic_DNA"/>
</dbReference>
<comment type="caution">
    <text evidence="3">The sequence shown here is derived from an EMBL/GenBank/DDBJ whole genome shotgun (WGS) entry which is preliminary data.</text>
</comment>
<dbReference type="InterPro" id="IPR011010">
    <property type="entry name" value="DNA_brk_join_enz"/>
</dbReference>
<dbReference type="InterPro" id="IPR002104">
    <property type="entry name" value="Integrase_catalytic"/>
</dbReference>
<dbReference type="Gene3D" id="1.10.443.10">
    <property type="entry name" value="Intergrase catalytic core"/>
    <property type="match status" value="1"/>
</dbReference>
<organism evidence="3 4">
    <name type="scientific">Halalkalibacter oceani</name>
    <dbReference type="NCBI Taxonomy" id="1653776"/>
    <lineage>
        <taxon>Bacteria</taxon>
        <taxon>Bacillati</taxon>
        <taxon>Bacillota</taxon>
        <taxon>Bacilli</taxon>
        <taxon>Bacillales</taxon>
        <taxon>Bacillaceae</taxon>
        <taxon>Halalkalibacter</taxon>
    </lineage>
</organism>
<dbReference type="Proteomes" id="UP001139179">
    <property type="component" value="Unassembled WGS sequence"/>
</dbReference>
<evidence type="ECO:0000256" key="1">
    <source>
        <dbReference type="ARBA" id="ARBA00023172"/>
    </source>
</evidence>
<name>A0A9X2IQS8_9BACI</name>
<dbReference type="PANTHER" id="PTHR30349">
    <property type="entry name" value="PHAGE INTEGRASE-RELATED"/>
    <property type="match status" value="1"/>
</dbReference>